<feature type="non-terminal residue" evidence="3">
    <location>
        <position position="105"/>
    </location>
</feature>
<proteinExistence type="predicted"/>
<name>A0ABT0BJE2_9SPHN</name>
<feature type="coiled-coil region" evidence="1">
    <location>
        <begin position="5"/>
        <end position="53"/>
    </location>
</feature>
<accession>A0ABT0BJE2</accession>
<sequence length="105" mass="11189">AENRLAELEARLPPLRAAVAQAEARQSEAQAALIAAQNQAVAAERAIAEAANTERTALRGVDQAEDARQRQRARAAEIDSSAHDLAQRQSAAQTEHAEAEARRAA</sequence>
<evidence type="ECO:0000256" key="1">
    <source>
        <dbReference type="SAM" id="Coils"/>
    </source>
</evidence>
<keyword evidence="1" id="KW-0175">Coiled coil</keyword>
<organism evidence="3 4">
    <name type="scientific">Novosphingobium organovorum</name>
    <dbReference type="NCBI Taxonomy" id="2930092"/>
    <lineage>
        <taxon>Bacteria</taxon>
        <taxon>Pseudomonadati</taxon>
        <taxon>Pseudomonadota</taxon>
        <taxon>Alphaproteobacteria</taxon>
        <taxon>Sphingomonadales</taxon>
        <taxon>Sphingomonadaceae</taxon>
        <taxon>Novosphingobium</taxon>
    </lineage>
</organism>
<feature type="region of interest" description="Disordered" evidence="2">
    <location>
        <begin position="58"/>
        <end position="105"/>
    </location>
</feature>
<evidence type="ECO:0000256" key="2">
    <source>
        <dbReference type="SAM" id="MobiDB-lite"/>
    </source>
</evidence>
<evidence type="ECO:0000313" key="3">
    <source>
        <dbReference type="EMBL" id="MCJ2185188.1"/>
    </source>
</evidence>
<gene>
    <name evidence="3" type="ORF">MTR62_21225</name>
</gene>
<evidence type="ECO:0000313" key="4">
    <source>
        <dbReference type="Proteomes" id="UP001162881"/>
    </source>
</evidence>
<dbReference type="Proteomes" id="UP001162881">
    <property type="component" value="Unassembled WGS sequence"/>
</dbReference>
<dbReference type="EMBL" id="JALHLF010000280">
    <property type="protein sequence ID" value="MCJ2185188.1"/>
    <property type="molecule type" value="Genomic_DNA"/>
</dbReference>
<keyword evidence="4" id="KW-1185">Reference proteome</keyword>
<reference evidence="3" key="1">
    <citation type="submission" date="2022-03" db="EMBL/GenBank/DDBJ databases">
        <title>Identification of a novel bacterium isolated from mangrove sediments.</title>
        <authorList>
            <person name="Pan X."/>
        </authorList>
    </citation>
    <scope>NUCLEOTIDE SEQUENCE</scope>
    <source>
        <strain evidence="3">B1949</strain>
    </source>
</reference>
<feature type="compositionally biased region" description="Basic and acidic residues" evidence="2">
    <location>
        <begin position="65"/>
        <end position="86"/>
    </location>
</feature>
<feature type="non-terminal residue" evidence="3">
    <location>
        <position position="1"/>
    </location>
</feature>
<protein>
    <submittedName>
        <fullName evidence="3">Chromosome segregation protein SMC</fullName>
    </submittedName>
</protein>
<comment type="caution">
    <text evidence="3">The sequence shown here is derived from an EMBL/GenBank/DDBJ whole genome shotgun (WGS) entry which is preliminary data.</text>
</comment>
<feature type="compositionally biased region" description="Basic and acidic residues" evidence="2">
    <location>
        <begin position="95"/>
        <end position="105"/>
    </location>
</feature>